<comment type="subcellular location">
    <subcellularLocation>
        <location evidence="1 10">Cell outer membrane</location>
        <topology evidence="1 10">Multi-pass membrane protein</topology>
    </subcellularLocation>
</comment>
<dbReference type="Pfam" id="PF00593">
    <property type="entry name" value="TonB_dep_Rec_b-barrel"/>
    <property type="match status" value="1"/>
</dbReference>
<evidence type="ECO:0000313" key="16">
    <source>
        <dbReference type="EMBL" id="MBB1162915.1"/>
    </source>
</evidence>
<evidence type="ECO:0000256" key="6">
    <source>
        <dbReference type="ARBA" id="ARBA00023077"/>
    </source>
</evidence>
<proteinExistence type="inferred from homology"/>
<feature type="chain" id="PRO_5032406973" evidence="13">
    <location>
        <begin position="26"/>
        <end position="837"/>
    </location>
</feature>
<keyword evidence="3 10" id="KW-0813">Transport</keyword>
<dbReference type="PANTHER" id="PTHR30069">
    <property type="entry name" value="TONB-DEPENDENT OUTER MEMBRANE RECEPTOR"/>
    <property type="match status" value="1"/>
</dbReference>
<evidence type="ECO:0000256" key="1">
    <source>
        <dbReference type="ARBA" id="ARBA00004571"/>
    </source>
</evidence>
<feature type="region of interest" description="Disordered" evidence="12">
    <location>
        <begin position="664"/>
        <end position="683"/>
    </location>
</feature>
<dbReference type="Pfam" id="PF07715">
    <property type="entry name" value="Plug"/>
    <property type="match status" value="1"/>
</dbReference>
<evidence type="ECO:0000256" key="8">
    <source>
        <dbReference type="ARBA" id="ARBA00023170"/>
    </source>
</evidence>
<evidence type="ECO:0000256" key="3">
    <source>
        <dbReference type="ARBA" id="ARBA00022448"/>
    </source>
</evidence>
<dbReference type="PANTHER" id="PTHR30069:SF39">
    <property type="entry name" value="BLL6183 PROTEIN"/>
    <property type="match status" value="1"/>
</dbReference>
<organism evidence="16 17">
    <name type="scientific">Aquariibacter albus</name>
    <dbReference type="NCBI Taxonomy" id="2759899"/>
    <lineage>
        <taxon>Bacteria</taxon>
        <taxon>Pseudomonadati</taxon>
        <taxon>Pseudomonadota</taxon>
        <taxon>Betaproteobacteria</taxon>
        <taxon>Burkholderiales</taxon>
        <taxon>Sphaerotilaceae</taxon>
        <taxon>Aquariibacter</taxon>
    </lineage>
</organism>
<keyword evidence="6 11" id="KW-0798">TonB box</keyword>
<evidence type="ECO:0000256" key="5">
    <source>
        <dbReference type="ARBA" id="ARBA00022692"/>
    </source>
</evidence>
<evidence type="ECO:0000259" key="14">
    <source>
        <dbReference type="Pfam" id="PF00593"/>
    </source>
</evidence>
<dbReference type="Gene3D" id="2.170.130.10">
    <property type="entry name" value="TonB-dependent receptor, plug domain"/>
    <property type="match status" value="1"/>
</dbReference>
<sequence>MHPLQPQPLLLALLAAFSLQAPTRAADAPASGSLPPVRVIGVTPLPGLSVSKDEVAAPVQTLSTRELDASHAPDLSAVLARRLGSVHVNEVQNNPFQPDLNYRGFTASPLLGNAQGLSVYLDGVRLNQPFGDVVSWDLIPKSALRSVTLMPGSNPVFGLNTLGGALAVETKDGLRNPGTTVQVLGGSHGRRAFEFATGGSQDDGLHWFVSGNLFRERGWRDDSPSDVRQILAKVGKRSGATDVALTVAAADTDLNGNGLQEQRFLDRDYNSVYTKPDNTQNRSFFLNFTGSHTVSDKLSFSGNTYYRRIRTSTFNGDLNDDSLDQSLYQPNATERAALTAAGYTGFPTAGENASNTPFPKWRCIAQALLNDEPAEKCNGVINRTRTDQDNMGLALQANLEDTLLGRPSRLAVGVAYDLSHVKFKQSSELGYLNPDRSVTGVGAFGDGGVTGGDVDGAPYDTRVDLRGRTETFSVYASDTLTLAPKTFLTLAGRYNHTEVRNRDGITPGGGPGSLDGNHSFSRFNPAVGLTFSPLDDVTAYLGANQGSRTPSAIELGCADPANPCKLPNAFAGDPPLKQVVTTTLEAGLRGRSGALSWNAGVFRSDNRDDLLFVADNTAGFGYFKNFGKTRRQGVELGASYALSRDLVVGGQYTFLDATFRSRETVNGSSNSSNEEAEAGFPGVDGTIEVRSGDRIPMLPRQIVKLFADFQATPSWSVGADLQAIGGSTARGNENGEHRPDGTYYLGSGKNGGYAVLNLNTSYQATKGAQFFANLNNVFDRKYSTAAQLGPTGFNAAGNFQARPFPVNANGDRPLQHATFYAPGAPRSLYVGLRYTFD</sequence>
<dbReference type="GO" id="GO:0044718">
    <property type="term" value="P:siderophore transmembrane transport"/>
    <property type="evidence" value="ECO:0007669"/>
    <property type="project" value="TreeGrafter"/>
</dbReference>
<gene>
    <name evidence="16" type="ORF">H4F90_13100</name>
</gene>
<protein>
    <submittedName>
        <fullName evidence="16">TonB-dependent receptor</fullName>
    </submittedName>
</protein>
<keyword evidence="9 10" id="KW-0998">Cell outer membrane</keyword>
<dbReference type="InterPro" id="IPR012910">
    <property type="entry name" value="Plug_dom"/>
</dbReference>
<accession>A0A839HKB1</accession>
<evidence type="ECO:0000313" key="17">
    <source>
        <dbReference type="Proteomes" id="UP000586093"/>
    </source>
</evidence>
<keyword evidence="17" id="KW-1185">Reference proteome</keyword>
<evidence type="ECO:0000256" key="11">
    <source>
        <dbReference type="RuleBase" id="RU003357"/>
    </source>
</evidence>
<dbReference type="PROSITE" id="PS52016">
    <property type="entry name" value="TONB_DEPENDENT_REC_3"/>
    <property type="match status" value="1"/>
</dbReference>
<evidence type="ECO:0000256" key="12">
    <source>
        <dbReference type="SAM" id="MobiDB-lite"/>
    </source>
</evidence>
<keyword evidence="8 16" id="KW-0675">Receptor</keyword>
<dbReference type="InterPro" id="IPR036942">
    <property type="entry name" value="Beta-barrel_TonB_sf"/>
</dbReference>
<keyword evidence="13" id="KW-0732">Signal</keyword>
<evidence type="ECO:0000256" key="13">
    <source>
        <dbReference type="SAM" id="SignalP"/>
    </source>
</evidence>
<keyword evidence="4 10" id="KW-1134">Transmembrane beta strand</keyword>
<evidence type="ECO:0000256" key="2">
    <source>
        <dbReference type="ARBA" id="ARBA00009810"/>
    </source>
</evidence>
<evidence type="ECO:0000256" key="9">
    <source>
        <dbReference type="ARBA" id="ARBA00023237"/>
    </source>
</evidence>
<dbReference type="AlphaFoldDB" id="A0A839HKB1"/>
<dbReference type="SUPFAM" id="SSF56935">
    <property type="entry name" value="Porins"/>
    <property type="match status" value="1"/>
</dbReference>
<evidence type="ECO:0000259" key="15">
    <source>
        <dbReference type="Pfam" id="PF07715"/>
    </source>
</evidence>
<feature type="domain" description="TonB-dependent receptor-like beta-barrel" evidence="14">
    <location>
        <begin position="266"/>
        <end position="777"/>
    </location>
</feature>
<comment type="caution">
    <text evidence="16">The sequence shown here is derived from an EMBL/GenBank/DDBJ whole genome shotgun (WGS) entry which is preliminary data.</text>
</comment>
<dbReference type="Gene3D" id="2.40.170.20">
    <property type="entry name" value="TonB-dependent receptor, beta-barrel domain"/>
    <property type="match status" value="1"/>
</dbReference>
<dbReference type="InterPro" id="IPR000531">
    <property type="entry name" value="Beta-barrel_TonB"/>
</dbReference>
<feature type="domain" description="TonB-dependent receptor plug" evidence="15">
    <location>
        <begin position="52"/>
        <end position="165"/>
    </location>
</feature>
<reference evidence="16 17" key="1">
    <citation type="submission" date="2020-08" db="EMBL/GenBank/DDBJ databases">
        <title>Aquariorum lacteus gen. nov., sp. nov., a new member of the family Comamonadaceae, isolated from freshwater aquarium.</title>
        <authorList>
            <person name="Chun S.-J."/>
        </authorList>
    </citation>
    <scope>NUCLEOTIDE SEQUENCE [LARGE SCALE GENOMIC DNA]</scope>
    <source>
        <strain evidence="16 17">SJAQ100</strain>
    </source>
</reference>
<comment type="similarity">
    <text evidence="2 10 11">Belongs to the TonB-dependent receptor family.</text>
</comment>
<dbReference type="GO" id="GO:0015344">
    <property type="term" value="F:siderophore uptake transmembrane transporter activity"/>
    <property type="evidence" value="ECO:0007669"/>
    <property type="project" value="TreeGrafter"/>
</dbReference>
<feature type="signal peptide" evidence="13">
    <location>
        <begin position="1"/>
        <end position="25"/>
    </location>
</feature>
<dbReference type="GO" id="GO:0009279">
    <property type="term" value="C:cell outer membrane"/>
    <property type="evidence" value="ECO:0007669"/>
    <property type="project" value="UniProtKB-SubCell"/>
</dbReference>
<dbReference type="EMBL" id="JACIVI010000005">
    <property type="protein sequence ID" value="MBB1162915.1"/>
    <property type="molecule type" value="Genomic_DNA"/>
</dbReference>
<keyword evidence="7 10" id="KW-0472">Membrane</keyword>
<evidence type="ECO:0000256" key="4">
    <source>
        <dbReference type="ARBA" id="ARBA00022452"/>
    </source>
</evidence>
<evidence type="ECO:0000256" key="7">
    <source>
        <dbReference type="ARBA" id="ARBA00023136"/>
    </source>
</evidence>
<dbReference type="Proteomes" id="UP000586093">
    <property type="component" value="Unassembled WGS sequence"/>
</dbReference>
<dbReference type="InterPro" id="IPR039426">
    <property type="entry name" value="TonB-dep_rcpt-like"/>
</dbReference>
<name>A0A839HKB1_9BURK</name>
<keyword evidence="5 10" id="KW-0812">Transmembrane</keyword>
<evidence type="ECO:0000256" key="10">
    <source>
        <dbReference type="PROSITE-ProRule" id="PRU01360"/>
    </source>
</evidence>
<dbReference type="InterPro" id="IPR037066">
    <property type="entry name" value="Plug_dom_sf"/>
</dbReference>